<dbReference type="PANTHER" id="PTHR43767">
    <property type="entry name" value="LONG-CHAIN-FATTY-ACID--COA LIGASE"/>
    <property type="match status" value="1"/>
</dbReference>
<evidence type="ECO:0000256" key="10">
    <source>
        <dbReference type="ARBA" id="ARBA00023098"/>
    </source>
</evidence>
<evidence type="ECO:0000256" key="8">
    <source>
        <dbReference type="ARBA" id="ARBA00022840"/>
    </source>
</evidence>
<evidence type="ECO:0000256" key="4">
    <source>
        <dbReference type="ARBA" id="ARBA00006432"/>
    </source>
</evidence>
<keyword evidence="5 17" id="KW-0436">Ligase</keyword>
<reference evidence="17 18" key="1">
    <citation type="journal article" date="2011" name="Int. J. Syst. Evol. Microbiol.">
        <title>Description of Undibacterium oligocarboniphilum sp. nov., isolated from purified water, and Undibacterium pigrum strain CCUG 49012 as the type strain of Undibacterium parvum sp. nov., and emended descriptions of the genus Undibacterium and the species Undibacterium pigrum.</title>
        <authorList>
            <person name="Eder W."/>
            <person name="Wanner G."/>
            <person name="Ludwig W."/>
            <person name="Busse H.J."/>
            <person name="Ziemke-Kageler F."/>
            <person name="Lang E."/>
        </authorList>
    </citation>
    <scope>NUCLEOTIDE SEQUENCE [LARGE SCALE GENOMIC DNA]</scope>
    <source>
        <strain evidence="17 18">DSM 23061</strain>
    </source>
</reference>
<evidence type="ECO:0000256" key="7">
    <source>
        <dbReference type="ARBA" id="ARBA00022832"/>
    </source>
</evidence>
<evidence type="ECO:0000256" key="13">
    <source>
        <dbReference type="ARBA" id="ARBA00039545"/>
    </source>
</evidence>
<dbReference type="InterPro" id="IPR000873">
    <property type="entry name" value="AMP-dep_synth/lig_dom"/>
</dbReference>
<dbReference type="AlphaFoldDB" id="A0A3Q9BSW7"/>
<dbReference type="GO" id="GO:0004467">
    <property type="term" value="F:long-chain fatty acid-CoA ligase activity"/>
    <property type="evidence" value="ECO:0007669"/>
    <property type="project" value="UniProtKB-EC"/>
</dbReference>
<evidence type="ECO:0000313" key="17">
    <source>
        <dbReference type="EMBL" id="AZP13501.1"/>
    </source>
</evidence>
<dbReference type="InterPro" id="IPR050237">
    <property type="entry name" value="ATP-dep_AMP-bd_enzyme"/>
</dbReference>
<dbReference type="Pfam" id="PF13193">
    <property type="entry name" value="AMP-binding_C"/>
    <property type="match status" value="1"/>
</dbReference>
<gene>
    <name evidence="17" type="ORF">EJN92_16825</name>
</gene>
<evidence type="ECO:0000256" key="1">
    <source>
        <dbReference type="ARBA" id="ARBA00001946"/>
    </source>
</evidence>
<dbReference type="RefSeq" id="WP_126128873.1">
    <property type="nucleotide sequence ID" value="NZ_CP034464.1"/>
</dbReference>
<dbReference type="InterPro" id="IPR045851">
    <property type="entry name" value="AMP-bd_C_sf"/>
</dbReference>
<dbReference type="InterPro" id="IPR025110">
    <property type="entry name" value="AMP-bd_C"/>
</dbReference>
<dbReference type="FunFam" id="3.30.300.30:FF:000006">
    <property type="entry name" value="Long-chain-fatty-acid--CoA ligase FadD"/>
    <property type="match status" value="1"/>
</dbReference>
<feature type="domain" description="AMP-dependent synthetase/ligase" evidence="15">
    <location>
        <begin position="29"/>
        <end position="421"/>
    </location>
</feature>
<evidence type="ECO:0000256" key="12">
    <source>
        <dbReference type="ARBA" id="ARBA00026121"/>
    </source>
</evidence>
<dbReference type="Pfam" id="PF00501">
    <property type="entry name" value="AMP-binding"/>
    <property type="match status" value="1"/>
</dbReference>
<evidence type="ECO:0000259" key="16">
    <source>
        <dbReference type="Pfam" id="PF13193"/>
    </source>
</evidence>
<evidence type="ECO:0000256" key="3">
    <source>
        <dbReference type="ARBA" id="ARBA00005005"/>
    </source>
</evidence>
<protein>
    <recommendedName>
        <fullName evidence="13">Long-chain-fatty-acid--CoA ligase</fullName>
        <ecNumber evidence="12">6.2.1.3</ecNumber>
    </recommendedName>
    <alternativeName>
        <fullName evidence="14">Long-chain acyl-CoA synthetase</fullName>
    </alternativeName>
</protein>
<dbReference type="InterPro" id="IPR042099">
    <property type="entry name" value="ANL_N_sf"/>
</dbReference>
<evidence type="ECO:0000256" key="9">
    <source>
        <dbReference type="ARBA" id="ARBA00022842"/>
    </source>
</evidence>
<dbReference type="GO" id="GO:0005524">
    <property type="term" value="F:ATP binding"/>
    <property type="evidence" value="ECO:0007669"/>
    <property type="project" value="UniProtKB-KW"/>
</dbReference>
<dbReference type="SUPFAM" id="SSF56801">
    <property type="entry name" value="Acetyl-CoA synthetase-like"/>
    <property type="match status" value="1"/>
</dbReference>
<dbReference type="EC" id="6.2.1.3" evidence="12"/>
<sequence>MEKIWINSYSSGVPAEIDVSAYDSLGDYFDHAVAQFADRTAFISGSTGVAITYRQLEQYSRNLAAYFQSVLGLPKGARVALMMPNILQYPICLYGLLRAGYVVVNVNPMYTARELEHQLRDSGAQAMVVVELFAHILEKVIANTSLSKVVVTGLADMMPFPKRVMGNFIIRRIKKMIPDYTLPGSISFLDMLGAGAASSFSPVKMQRQDIAFLQYTGGTTGVSKGAMLSHLNILANVKQTQVWSDPFIDKNEQLTSITAIPLYHIFALTASLGFIAMGGSNVLVADPRNIPGFVSVLAKYPFASLPAVNTLFNGLLNDAGFAKVDFSRLRFALGGGAAVQRSVAERWQNVTGAPLIEAYGLTECSPAVSMNPLCLGVYNGSIGLPLPSTEVSIRNEAGEELPLGAAGELCVKGPQVMAGYWNLPKETAAVMTNDGFLRTGDVAQMDEKGFLKLVDRLKDMILVSGFNVYPNEIEEVVMMHADVLEVAAVGKFDAGSGEAVKIFVVKKNATLTEESLLKHCRENLTGYKMPRQVVFLDDLPKSNVGKILRRDLRELHAS</sequence>
<dbReference type="PANTHER" id="PTHR43767:SF8">
    <property type="entry name" value="LONG-CHAIN-FATTY-ACID--COA LIGASE"/>
    <property type="match status" value="1"/>
</dbReference>
<comment type="similarity">
    <text evidence="4">Belongs to the ATP-dependent AMP-binding enzyme family.</text>
</comment>
<dbReference type="InterPro" id="IPR020845">
    <property type="entry name" value="AMP-binding_CS"/>
</dbReference>
<dbReference type="PROSITE" id="PS00455">
    <property type="entry name" value="AMP_BINDING"/>
    <property type="match status" value="1"/>
</dbReference>
<evidence type="ECO:0000256" key="2">
    <source>
        <dbReference type="ARBA" id="ARBA00004170"/>
    </source>
</evidence>
<dbReference type="EMBL" id="CP034464">
    <property type="protein sequence ID" value="AZP13501.1"/>
    <property type="molecule type" value="Genomic_DNA"/>
</dbReference>
<evidence type="ECO:0000259" key="15">
    <source>
        <dbReference type="Pfam" id="PF00501"/>
    </source>
</evidence>
<keyword evidence="10" id="KW-0443">Lipid metabolism</keyword>
<dbReference type="Gene3D" id="3.30.300.30">
    <property type="match status" value="1"/>
</dbReference>
<dbReference type="FunFam" id="3.40.50.12780:FF:000003">
    <property type="entry name" value="Long-chain-fatty-acid--CoA ligase FadD"/>
    <property type="match status" value="1"/>
</dbReference>
<dbReference type="CDD" id="cd05936">
    <property type="entry name" value="FC-FACS_FadD_like"/>
    <property type="match status" value="1"/>
</dbReference>
<evidence type="ECO:0000256" key="5">
    <source>
        <dbReference type="ARBA" id="ARBA00022598"/>
    </source>
</evidence>
<keyword evidence="9" id="KW-0460">Magnesium</keyword>
<evidence type="ECO:0000256" key="11">
    <source>
        <dbReference type="ARBA" id="ARBA00023136"/>
    </source>
</evidence>
<name>A0A3Q9BSW7_9BURK</name>
<dbReference type="GO" id="GO:0016020">
    <property type="term" value="C:membrane"/>
    <property type="evidence" value="ECO:0007669"/>
    <property type="project" value="UniProtKB-SubCell"/>
</dbReference>
<evidence type="ECO:0000256" key="6">
    <source>
        <dbReference type="ARBA" id="ARBA00022741"/>
    </source>
</evidence>
<comment type="cofactor">
    <cofactor evidence="1">
        <name>Mg(2+)</name>
        <dbReference type="ChEBI" id="CHEBI:18420"/>
    </cofactor>
</comment>
<dbReference type="KEGG" id="upv:EJN92_16825"/>
<keyword evidence="11" id="KW-0472">Membrane</keyword>
<dbReference type="Gene3D" id="3.40.50.12780">
    <property type="entry name" value="N-terminal domain of ligase-like"/>
    <property type="match status" value="1"/>
</dbReference>
<evidence type="ECO:0000313" key="18">
    <source>
        <dbReference type="Proteomes" id="UP000275663"/>
    </source>
</evidence>
<keyword evidence="8" id="KW-0067">ATP-binding</keyword>
<organism evidence="17 18">
    <name type="scientific">Undibacterium parvum</name>
    <dbReference type="NCBI Taxonomy" id="401471"/>
    <lineage>
        <taxon>Bacteria</taxon>
        <taxon>Pseudomonadati</taxon>
        <taxon>Pseudomonadota</taxon>
        <taxon>Betaproteobacteria</taxon>
        <taxon>Burkholderiales</taxon>
        <taxon>Oxalobacteraceae</taxon>
        <taxon>Undibacterium</taxon>
    </lineage>
</organism>
<proteinExistence type="inferred from homology"/>
<keyword evidence="18" id="KW-1185">Reference proteome</keyword>
<feature type="domain" description="AMP-binding enzyme C-terminal" evidence="16">
    <location>
        <begin position="472"/>
        <end position="546"/>
    </location>
</feature>
<keyword evidence="7" id="KW-0276">Fatty acid metabolism</keyword>
<evidence type="ECO:0000256" key="14">
    <source>
        <dbReference type="ARBA" id="ARBA00042773"/>
    </source>
</evidence>
<dbReference type="Proteomes" id="UP000275663">
    <property type="component" value="Chromosome"/>
</dbReference>
<dbReference type="OrthoDB" id="9766486at2"/>
<keyword evidence="6" id="KW-0547">Nucleotide-binding</keyword>
<comment type="pathway">
    <text evidence="3">Lipid metabolism; fatty acid beta-oxidation.</text>
</comment>
<accession>A0A3Q9BSW7</accession>
<comment type="subcellular location">
    <subcellularLocation>
        <location evidence="2">Membrane</location>
        <topology evidence="2">Peripheral membrane protein</topology>
    </subcellularLocation>
</comment>